<dbReference type="Gene3D" id="3.40.50.1110">
    <property type="entry name" value="SGNH hydrolase"/>
    <property type="match status" value="1"/>
</dbReference>
<dbReference type="EMBL" id="JBBPHU010000013">
    <property type="protein sequence ID" value="KAK7510962.1"/>
    <property type="molecule type" value="Genomic_DNA"/>
</dbReference>
<protein>
    <recommendedName>
        <fullName evidence="4">Carbohydrate esterase family 16 protein</fullName>
    </recommendedName>
</protein>
<gene>
    <name evidence="2" type="ORF">IWZ03DRAFT_363218</name>
</gene>
<organism evidence="2 3">
    <name type="scientific">Phyllosticta citriasiana</name>
    <dbReference type="NCBI Taxonomy" id="595635"/>
    <lineage>
        <taxon>Eukaryota</taxon>
        <taxon>Fungi</taxon>
        <taxon>Dikarya</taxon>
        <taxon>Ascomycota</taxon>
        <taxon>Pezizomycotina</taxon>
        <taxon>Dothideomycetes</taxon>
        <taxon>Dothideomycetes incertae sedis</taxon>
        <taxon>Botryosphaeriales</taxon>
        <taxon>Phyllostictaceae</taxon>
        <taxon>Phyllosticta</taxon>
    </lineage>
</organism>
<dbReference type="Proteomes" id="UP001363622">
    <property type="component" value="Unassembled WGS sequence"/>
</dbReference>
<comment type="caution">
    <text evidence="2">The sequence shown here is derived from an EMBL/GenBank/DDBJ whole genome shotgun (WGS) entry which is preliminary data.</text>
</comment>
<dbReference type="CDD" id="cd01846">
    <property type="entry name" value="fatty_acyltransferase_like"/>
    <property type="match status" value="1"/>
</dbReference>
<dbReference type="PANTHER" id="PTHR45648">
    <property type="entry name" value="GDSL LIPASE/ACYLHYDROLASE FAMILY PROTEIN (AFU_ORTHOLOGUE AFUA_4G14700)"/>
    <property type="match status" value="1"/>
</dbReference>
<dbReference type="SUPFAM" id="SSF52266">
    <property type="entry name" value="SGNH hydrolase"/>
    <property type="match status" value="1"/>
</dbReference>
<proteinExistence type="predicted"/>
<name>A0ABR1KCR4_9PEZI</name>
<dbReference type="PANTHER" id="PTHR45648:SF22">
    <property type="entry name" value="GDSL LIPASE_ACYLHYDROLASE FAMILY PROTEIN (AFU_ORTHOLOGUE AFUA_4G14700)"/>
    <property type="match status" value="1"/>
</dbReference>
<dbReference type="InterPro" id="IPR036514">
    <property type="entry name" value="SGNH_hydro_sf"/>
</dbReference>
<dbReference type="Pfam" id="PF00657">
    <property type="entry name" value="Lipase_GDSL"/>
    <property type="match status" value="1"/>
</dbReference>
<dbReference type="InterPro" id="IPR051058">
    <property type="entry name" value="GDSL_Est/Lipase"/>
</dbReference>
<evidence type="ECO:0008006" key="4">
    <source>
        <dbReference type="Google" id="ProtNLM"/>
    </source>
</evidence>
<accession>A0ABR1KCR4</accession>
<keyword evidence="1" id="KW-0378">Hydrolase</keyword>
<keyword evidence="3" id="KW-1185">Reference proteome</keyword>
<evidence type="ECO:0000313" key="3">
    <source>
        <dbReference type="Proteomes" id="UP001363622"/>
    </source>
</evidence>
<evidence type="ECO:0000313" key="2">
    <source>
        <dbReference type="EMBL" id="KAK7510962.1"/>
    </source>
</evidence>
<evidence type="ECO:0000256" key="1">
    <source>
        <dbReference type="ARBA" id="ARBA00022801"/>
    </source>
</evidence>
<dbReference type="InterPro" id="IPR001087">
    <property type="entry name" value="GDSL"/>
</dbReference>
<sequence>MKALKYLFIIGDSFSWTYFNLDGPKPSLENPLGNPNWPGVTTAGGANWVGHLISKYNATDILTYNFADGGATVNCSLVEPRMPYPDRVRCANDQVKQFRDELATTPRPPHANWTSENALVAIWIGLNDLGNDWHRFPKRLDEHGWMDQLLHQYHYRRDLMHEVLKQTFEQVDLLYKEGVRNFAFFTLPPLQYTPAMRAQSDDLLGRGLMHAILSEYNKLLARRVARYHAETHKLGVKSVLVDVRPAFRIPLQNPAGFGAVDDSCFNWDGWSCLWANDYHPGQAINDLMARSFALSWGQEDGFFTNPV</sequence>
<reference evidence="2 3" key="1">
    <citation type="submission" date="2024-04" db="EMBL/GenBank/DDBJ databases">
        <title>Phyllosticta paracitricarpa is synonymous to the EU quarantine fungus P. citricarpa based on phylogenomic analyses.</title>
        <authorList>
            <consortium name="Lawrence Berkeley National Laboratory"/>
            <person name="Van Ingen-Buijs V.A."/>
            <person name="Van Westerhoven A.C."/>
            <person name="Haridas S."/>
            <person name="Skiadas P."/>
            <person name="Martin F."/>
            <person name="Groenewald J.Z."/>
            <person name="Crous P.W."/>
            <person name="Seidl M.F."/>
        </authorList>
    </citation>
    <scope>NUCLEOTIDE SEQUENCE [LARGE SCALE GENOMIC DNA]</scope>
    <source>
        <strain evidence="2 3">CBS 123371</strain>
    </source>
</reference>